<dbReference type="HAMAP" id="MF_03054">
    <property type="entry name" value="CTU2"/>
    <property type="match status" value="1"/>
</dbReference>
<keyword evidence="6" id="KW-1185">Reference proteome</keyword>
<dbReference type="PANTHER" id="PTHR20882:SF14">
    <property type="entry name" value="CYTOPLASMIC TRNA 2-THIOLATION PROTEIN 2"/>
    <property type="match status" value="1"/>
</dbReference>
<dbReference type="GO" id="GO:0032447">
    <property type="term" value="P:protein urmylation"/>
    <property type="evidence" value="ECO:0007669"/>
    <property type="project" value="UniProtKB-UniRule"/>
</dbReference>
<dbReference type="Gene3D" id="3.40.50.620">
    <property type="entry name" value="HUPs"/>
    <property type="match status" value="1"/>
</dbReference>
<comment type="caution">
    <text evidence="5">The sequence shown here is derived from an EMBL/GenBank/DDBJ whole genome shotgun (WGS) entry which is preliminary data.</text>
</comment>
<proteinExistence type="inferred from homology"/>
<comment type="pathway">
    <text evidence="3">tRNA modification; 5-methoxycarbonylmethyl-2-thiouridine-tRNA biosynthesis.</text>
</comment>
<comment type="similarity">
    <text evidence="3">Belongs to the CTU2/NCS2 family.</text>
</comment>
<dbReference type="GO" id="GO:0005829">
    <property type="term" value="C:cytosol"/>
    <property type="evidence" value="ECO:0007669"/>
    <property type="project" value="TreeGrafter"/>
</dbReference>
<dbReference type="UniPathway" id="UPA00988"/>
<evidence type="ECO:0000313" key="5">
    <source>
        <dbReference type="EMBL" id="KAF0292662.1"/>
    </source>
</evidence>
<evidence type="ECO:0000256" key="4">
    <source>
        <dbReference type="SAM" id="MobiDB-lite"/>
    </source>
</evidence>
<keyword evidence="1 3" id="KW-0963">Cytoplasm</keyword>
<feature type="region of interest" description="Disordered" evidence="4">
    <location>
        <begin position="169"/>
        <end position="195"/>
    </location>
</feature>
<evidence type="ECO:0000256" key="2">
    <source>
        <dbReference type="ARBA" id="ARBA00022694"/>
    </source>
</evidence>
<evidence type="ECO:0000256" key="3">
    <source>
        <dbReference type="HAMAP-Rule" id="MF_03054"/>
    </source>
</evidence>
<dbReference type="SUPFAM" id="SSF52402">
    <property type="entry name" value="Adenine nucleotide alpha hydrolases-like"/>
    <property type="match status" value="1"/>
</dbReference>
<dbReference type="Pfam" id="PF10288">
    <property type="entry name" value="CTU2"/>
    <property type="match status" value="1"/>
</dbReference>
<dbReference type="PANTHER" id="PTHR20882">
    <property type="entry name" value="CYTOPLASMIC TRNA 2-THIOLATION PROTEIN 2"/>
    <property type="match status" value="1"/>
</dbReference>
<comment type="subcellular location">
    <subcellularLocation>
        <location evidence="3">Cytoplasm</location>
    </subcellularLocation>
</comment>
<organism evidence="5 6">
    <name type="scientific">Amphibalanus amphitrite</name>
    <name type="common">Striped barnacle</name>
    <name type="synonym">Balanus amphitrite</name>
    <dbReference type="NCBI Taxonomy" id="1232801"/>
    <lineage>
        <taxon>Eukaryota</taxon>
        <taxon>Metazoa</taxon>
        <taxon>Ecdysozoa</taxon>
        <taxon>Arthropoda</taxon>
        <taxon>Crustacea</taxon>
        <taxon>Multicrustacea</taxon>
        <taxon>Cirripedia</taxon>
        <taxon>Thoracica</taxon>
        <taxon>Thoracicalcarea</taxon>
        <taxon>Balanomorpha</taxon>
        <taxon>Balanoidea</taxon>
        <taxon>Balanidae</taxon>
        <taxon>Amphibalaninae</taxon>
        <taxon>Amphibalanus</taxon>
    </lineage>
</organism>
<keyword evidence="2 3" id="KW-0819">tRNA processing</keyword>
<dbReference type="GO" id="GO:0002143">
    <property type="term" value="P:tRNA wobble position uridine thiolation"/>
    <property type="evidence" value="ECO:0007669"/>
    <property type="project" value="TreeGrafter"/>
</dbReference>
<comment type="function">
    <text evidence="3">Plays a central role in 2-thiolation of mcm(5)S(2)U at tRNA wobble positions of tRNA(Lys), tRNA(Glu) and tRNA(Gln). May act by forming a heterodimer with NCS6/CTU1 that ligates sulfur from thiocarboxylated URM1 onto the uridine of tRNAs at wobble position.</text>
</comment>
<dbReference type="InterPro" id="IPR014729">
    <property type="entry name" value="Rossmann-like_a/b/a_fold"/>
</dbReference>
<dbReference type="GO" id="GO:0016783">
    <property type="term" value="F:sulfurtransferase activity"/>
    <property type="evidence" value="ECO:0007669"/>
    <property type="project" value="TreeGrafter"/>
</dbReference>
<gene>
    <name evidence="5" type="primary">ctu2-b_0</name>
    <name evidence="5" type="ORF">FJT64_009360</name>
</gene>
<protein>
    <recommendedName>
        <fullName evidence="3">Cytoplasmic tRNA 2-thiolation protein 2</fullName>
    </recommendedName>
</protein>
<accession>A0A6A4VPQ9</accession>
<dbReference type="GO" id="GO:0016779">
    <property type="term" value="F:nucleotidyltransferase activity"/>
    <property type="evidence" value="ECO:0007669"/>
    <property type="project" value="UniProtKB-UniRule"/>
</dbReference>
<reference evidence="5 6" key="1">
    <citation type="submission" date="2019-07" db="EMBL/GenBank/DDBJ databases">
        <title>Draft genome assembly of a fouling barnacle, Amphibalanus amphitrite (Darwin, 1854): The first reference genome for Thecostraca.</title>
        <authorList>
            <person name="Kim W."/>
        </authorList>
    </citation>
    <scope>NUCLEOTIDE SEQUENCE [LARGE SCALE GENOMIC DNA]</scope>
    <source>
        <strain evidence="5">SNU_AA5</strain>
        <tissue evidence="5">Soma without cirri and trophi</tissue>
    </source>
</reference>
<name>A0A6A4VPQ9_AMPAM</name>
<evidence type="ECO:0000313" key="6">
    <source>
        <dbReference type="Proteomes" id="UP000440578"/>
    </source>
</evidence>
<sequence>MCSIEEGDLADLRAREEAQHLKAQALSDTGPTLCQKCRSAPAVLLLRVNDIYCRDCFVAAFTHKFRSTLGKSRLLRPDEPALVAFSGGVASSVLARLVSDGASQTDSKRLRLRPGLLMVDESAVVPEQDVKEVERLAGTYRVPVYRAKLEAVMGDSGAPVVERVNCKLKEESTGDDGGTESSQAPPEAASCDSVSSEAAVLPDEARLAELRAQLQQLWSAAGSGTAREQLLERLRSELLARAALQLGIRLLLLADTETRLAVSLLSGLAGGRGAHAHQQTALADRRHGERLLVLRPLRELSSKQVALFAHHCRVQYVPGVGPDTMAPASASIGRATEEFVLGLQASFPATVSTVYRTGTKLSAVGAMTEDCALCRLPLDTSGGAASALQATRFSQMVSSSGPDRFQYDQHSADTAAGHSRATVLPPAAGNGSCGTDTPRCVESGGACCGGGGERCGSAQTVSRKPSREELLERLCYGCQLVVKDMKEVDNIPSFVTEEVAVRTRRENMRKEIQDFLIEDS</sequence>
<dbReference type="Proteomes" id="UP000440578">
    <property type="component" value="Unassembled WGS sequence"/>
</dbReference>
<dbReference type="EMBL" id="VIIS01001800">
    <property type="protein sequence ID" value="KAF0292662.1"/>
    <property type="molecule type" value="Genomic_DNA"/>
</dbReference>
<dbReference type="OrthoDB" id="25129at2759"/>
<dbReference type="InterPro" id="IPR019407">
    <property type="entry name" value="CTU2"/>
</dbReference>
<dbReference type="GO" id="GO:0000049">
    <property type="term" value="F:tRNA binding"/>
    <property type="evidence" value="ECO:0007669"/>
    <property type="project" value="InterPro"/>
</dbReference>
<evidence type="ECO:0000256" key="1">
    <source>
        <dbReference type="ARBA" id="ARBA00022490"/>
    </source>
</evidence>
<dbReference type="AlphaFoldDB" id="A0A6A4VPQ9"/>